<gene>
    <name evidence="4" type="ORF">ACFOUW_14650</name>
</gene>
<organism evidence="4 5">
    <name type="scientific">Tenggerimyces flavus</name>
    <dbReference type="NCBI Taxonomy" id="1708749"/>
    <lineage>
        <taxon>Bacteria</taxon>
        <taxon>Bacillati</taxon>
        <taxon>Actinomycetota</taxon>
        <taxon>Actinomycetes</taxon>
        <taxon>Propionibacteriales</taxon>
        <taxon>Nocardioidaceae</taxon>
        <taxon>Tenggerimyces</taxon>
    </lineage>
</organism>
<evidence type="ECO:0008006" key="6">
    <source>
        <dbReference type="Google" id="ProtNLM"/>
    </source>
</evidence>
<dbReference type="Proteomes" id="UP001595699">
    <property type="component" value="Unassembled WGS sequence"/>
</dbReference>
<feature type="transmembrane region" description="Helical" evidence="1">
    <location>
        <begin position="59"/>
        <end position="82"/>
    </location>
</feature>
<protein>
    <recommendedName>
        <fullName evidence="6">DUF308 domain-containing protein</fullName>
    </recommendedName>
</protein>
<dbReference type="RefSeq" id="WP_205120623.1">
    <property type="nucleotide sequence ID" value="NZ_JAFBCM010000001.1"/>
</dbReference>
<dbReference type="InterPro" id="IPR057798">
    <property type="entry name" value="PH_YqeB"/>
</dbReference>
<evidence type="ECO:0000259" key="2">
    <source>
        <dbReference type="Pfam" id="PF23493"/>
    </source>
</evidence>
<feature type="domain" description="Cysteinyl-tRNA ligase anticodon binding" evidence="2">
    <location>
        <begin position="171"/>
        <end position="220"/>
    </location>
</feature>
<keyword evidence="1" id="KW-0812">Transmembrane</keyword>
<evidence type="ECO:0000313" key="4">
    <source>
        <dbReference type="EMBL" id="MFC3762079.1"/>
    </source>
</evidence>
<keyword evidence="1" id="KW-1133">Transmembrane helix</keyword>
<sequence length="226" mass="24692">MSKTVVSQPTWIYPVGFVGLAALGVGAGIGLKAIAGWVVSLPWAPFQGPFEALERIPEPYTSIGLPIVGGLAGVVLAVLIAWDLAKLTVTDADVAISRAGEGRTFARAAVGAVFLDAKHLVLLGTKGDELVREAVDLDKARLTEAFTGHRFPWREGDPYEDDFRMWIEDTEDIPAGANALLRARERAVDHGDKSYASEIRTELAKLGVVVRDWNKRQYWRLTRGLR</sequence>
<proteinExistence type="predicted"/>
<dbReference type="InterPro" id="IPR056411">
    <property type="entry name" value="CysS_C"/>
</dbReference>
<dbReference type="Pfam" id="PF23493">
    <property type="entry name" value="CysS_C"/>
    <property type="match status" value="1"/>
</dbReference>
<accession>A0ABV7YB95</accession>
<keyword evidence="1" id="KW-0472">Membrane</keyword>
<feature type="domain" description="YqeB PH" evidence="3">
    <location>
        <begin position="4"/>
        <end position="154"/>
    </location>
</feature>
<keyword evidence="5" id="KW-1185">Reference proteome</keyword>
<evidence type="ECO:0000259" key="3">
    <source>
        <dbReference type="Pfam" id="PF23494"/>
    </source>
</evidence>
<feature type="transmembrane region" description="Helical" evidence="1">
    <location>
        <begin position="12"/>
        <end position="39"/>
    </location>
</feature>
<dbReference type="Pfam" id="PF23494">
    <property type="entry name" value="bPH_10"/>
    <property type="match status" value="1"/>
</dbReference>
<name>A0ABV7YB95_9ACTN</name>
<reference evidence="5" key="1">
    <citation type="journal article" date="2019" name="Int. J. Syst. Evol. Microbiol.">
        <title>The Global Catalogue of Microorganisms (GCM) 10K type strain sequencing project: providing services to taxonomists for standard genome sequencing and annotation.</title>
        <authorList>
            <consortium name="The Broad Institute Genomics Platform"/>
            <consortium name="The Broad Institute Genome Sequencing Center for Infectious Disease"/>
            <person name="Wu L."/>
            <person name="Ma J."/>
        </authorList>
    </citation>
    <scope>NUCLEOTIDE SEQUENCE [LARGE SCALE GENOMIC DNA]</scope>
    <source>
        <strain evidence="5">CGMCC 4.7241</strain>
    </source>
</reference>
<dbReference type="EMBL" id="JBHRZH010000012">
    <property type="protein sequence ID" value="MFC3762079.1"/>
    <property type="molecule type" value="Genomic_DNA"/>
</dbReference>
<comment type="caution">
    <text evidence="4">The sequence shown here is derived from an EMBL/GenBank/DDBJ whole genome shotgun (WGS) entry which is preliminary data.</text>
</comment>
<evidence type="ECO:0000256" key="1">
    <source>
        <dbReference type="SAM" id="Phobius"/>
    </source>
</evidence>
<evidence type="ECO:0000313" key="5">
    <source>
        <dbReference type="Proteomes" id="UP001595699"/>
    </source>
</evidence>